<evidence type="ECO:0000256" key="8">
    <source>
        <dbReference type="ARBA" id="ARBA00022912"/>
    </source>
</evidence>
<evidence type="ECO:0000256" key="4">
    <source>
        <dbReference type="ARBA" id="ARBA00013081"/>
    </source>
</evidence>
<dbReference type="PROSITE" id="PS51746">
    <property type="entry name" value="PPM_2"/>
    <property type="match status" value="1"/>
</dbReference>
<evidence type="ECO:0000256" key="9">
    <source>
        <dbReference type="ARBA" id="ARBA00023211"/>
    </source>
</evidence>
<comment type="catalytic activity">
    <reaction evidence="11">
        <text>O-phospho-L-threonyl-[protein] + H2O = L-threonyl-[protein] + phosphate</text>
        <dbReference type="Rhea" id="RHEA:47004"/>
        <dbReference type="Rhea" id="RHEA-COMP:11060"/>
        <dbReference type="Rhea" id="RHEA-COMP:11605"/>
        <dbReference type="ChEBI" id="CHEBI:15377"/>
        <dbReference type="ChEBI" id="CHEBI:30013"/>
        <dbReference type="ChEBI" id="CHEBI:43474"/>
        <dbReference type="ChEBI" id="CHEBI:61977"/>
        <dbReference type="EC" id="3.1.3.16"/>
    </reaction>
</comment>
<dbReference type="PROSITE" id="PS01032">
    <property type="entry name" value="PPM_1"/>
    <property type="match status" value="1"/>
</dbReference>
<keyword evidence="6 12" id="KW-0378">Hydrolase</keyword>
<reference evidence="14" key="2">
    <citation type="submission" date="2021-12" db="EMBL/GenBank/DDBJ databases">
        <title>Resequencing data analysis of finger millet.</title>
        <authorList>
            <person name="Hatakeyama M."/>
            <person name="Aluri S."/>
            <person name="Balachadran M.T."/>
            <person name="Sivarajan S.R."/>
            <person name="Poveda L."/>
            <person name="Shimizu-Inatsugi R."/>
            <person name="Schlapbach R."/>
            <person name="Sreeman S.M."/>
            <person name="Shimizu K.K."/>
        </authorList>
    </citation>
    <scope>NUCLEOTIDE SEQUENCE</scope>
</reference>
<evidence type="ECO:0000256" key="11">
    <source>
        <dbReference type="ARBA" id="ARBA00048336"/>
    </source>
</evidence>
<sequence>MAEICCEEAKSPALGRRRPRAEIAVPGEGLRLAPAADQGGKRRRVAGPRPGAARWWWPRYGVTSVCGPRREMEDTVSIRPDFLLGNGKHHFFGVFDGHGCSHVRTRILCTVSNKLRAILTRECVLMSDGVDRGQVARMCQDRMHELVADEHSKAGSGTTEQPAWKEVMEKGFARMDDEAANWAATRGSGGDDDHACRCELKTPPARCDLVGSTAVVAVVGATDIVVANAGDSRAVLSRGGVPVPLSVDHKPDRPDELDRIQAAGGRVIYWDGARVLGVLAMSRAIGDGYLKPFVTSEPEVTVTERTDNDECLILASDGLWDVVTNETACQVVRACFRSNCPPSARPNDVLPASPSDVGTAAVKGVDSDRACADAALLLTKLALARRSADNVSVVVVDLRRGSS</sequence>
<feature type="domain" description="PPM-type phosphatase" evidence="13">
    <location>
        <begin position="59"/>
        <end position="398"/>
    </location>
</feature>
<accession>A0AAV5DWH6</accession>
<dbReference type="PANTHER" id="PTHR47992">
    <property type="entry name" value="PROTEIN PHOSPHATASE"/>
    <property type="match status" value="1"/>
</dbReference>
<evidence type="ECO:0000256" key="1">
    <source>
        <dbReference type="ARBA" id="ARBA00001936"/>
    </source>
</evidence>
<dbReference type="SUPFAM" id="SSF81606">
    <property type="entry name" value="PP2C-like"/>
    <property type="match status" value="1"/>
</dbReference>
<keyword evidence="9" id="KW-0464">Manganese</keyword>
<dbReference type="GO" id="GO:0004722">
    <property type="term" value="F:protein serine/threonine phosphatase activity"/>
    <property type="evidence" value="ECO:0007669"/>
    <property type="project" value="UniProtKB-EC"/>
</dbReference>
<dbReference type="InterPro" id="IPR036457">
    <property type="entry name" value="PPM-type-like_dom_sf"/>
</dbReference>
<dbReference type="EMBL" id="BQKI01000071">
    <property type="protein sequence ID" value="GJN14599.1"/>
    <property type="molecule type" value="Genomic_DNA"/>
</dbReference>
<evidence type="ECO:0000256" key="2">
    <source>
        <dbReference type="ARBA" id="ARBA00001946"/>
    </source>
</evidence>
<reference evidence="14" key="1">
    <citation type="journal article" date="2018" name="DNA Res.">
        <title>Multiple hybrid de novo genome assembly of finger millet, an orphan allotetraploid crop.</title>
        <authorList>
            <person name="Hatakeyama M."/>
            <person name="Aluri S."/>
            <person name="Balachadran M.T."/>
            <person name="Sivarajan S.R."/>
            <person name="Patrignani A."/>
            <person name="Gruter S."/>
            <person name="Poveda L."/>
            <person name="Shimizu-Inatsugi R."/>
            <person name="Baeten J."/>
            <person name="Francoijs K.J."/>
            <person name="Nataraja K.N."/>
            <person name="Reddy Y.A.N."/>
            <person name="Phadnis S."/>
            <person name="Ravikumar R.L."/>
            <person name="Schlapbach R."/>
            <person name="Sreeman S.M."/>
            <person name="Shimizu K.K."/>
        </authorList>
    </citation>
    <scope>NUCLEOTIDE SEQUENCE</scope>
</reference>
<evidence type="ECO:0000313" key="14">
    <source>
        <dbReference type="EMBL" id="GJN14599.1"/>
    </source>
</evidence>
<name>A0AAV5DWH6_ELECO</name>
<comment type="catalytic activity">
    <reaction evidence="10">
        <text>O-phospho-L-seryl-[protein] + H2O = L-seryl-[protein] + phosphate</text>
        <dbReference type="Rhea" id="RHEA:20629"/>
        <dbReference type="Rhea" id="RHEA-COMP:9863"/>
        <dbReference type="Rhea" id="RHEA-COMP:11604"/>
        <dbReference type="ChEBI" id="CHEBI:15377"/>
        <dbReference type="ChEBI" id="CHEBI:29999"/>
        <dbReference type="ChEBI" id="CHEBI:43474"/>
        <dbReference type="ChEBI" id="CHEBI:83421"/>
        <dbReference type="EC" id="3.1.3.16"/>
    </reaction>
</comment>
<comment type="similarity">
    <text evidence="3 12">Belongs to the PP2C family.</text>
</comment>
<dbReference type="GO" id="GO:0046872">
    <property type="term" value="F:metal ion binding"/>
    <property type="evidence" value="ECO:0007669"/>
    <property type="project" value="UniProtKB-KW"/>
</dbReference>
<proteinExistence type="inferred from homology"/>
<comment type="cofactor">
    <cofactor evidence="1">
        <name>Mn(2+)</name>
        <dbReference type="ChEBI" id="CHEBI:29035"/>
    </cofactor>
</comment>
<dbReference type="EC" id="3.1.3.16" evidence="4"/>
<evidence type="ECO:0000256" key="7">
    <source>
        <dbReference type="ARBA" id="ARBA00022842"/>
    </source>
</evidence>
<dbReference type="AlphaFoldDB" id="A0AAV5DWH6"/>
<evidence type="ECO:0000259" key="13">
    <source>
        <dbReference type="PROSITE" id="PS51746"/>
    </source>
</evidence>
<keyword evidence="5" id="KW-0479">Metal-binding</keyword>
<evidence type="ECO:0000256" key="12">
    <source>
        <dbReference type="RuleBase" id="RU003465"/>
    </source>
</evidence>
<evidence type="ECO:0000256" key="5">
    <source>
        <dbReference type="ARBA" id="ARBA00022723"/>
    </source>
</evidence>
<comment type="caution">
    <text evidence="14">The sequence shown here is derived from an EMBL/GenBank/DDBJ whole genome shotgun (WGS) entry which is preliminary data.</text>
</comment>
<dbReference type="FunFam" id="3.60.40.10:FF:000291">
    <property type="entry name" value="Protein phosphatase 2C 50"/>
    <property type="match status" value="1"/>
</dbReference>
<evidence type="ECO:0000256" key="6">
    <source>
        <dbReference type="ARBA" id="ARBA00022801"/>
    </source>
</evidence>
<dbReference type="Proteomes" id="UP001054889">
    <property type="component" value="Unassembled WGS sequence"/>
</dbReference>
<dbReference type="InterPro" id="IPR001932">
    <property type="entry name" value="PPM-type_phosphatase-like_dom"/>
</dbReference>
<gene>
    <name evidence="14" type="primary">gb01444</name>
    <name evidence="14" type="ORF">PR202_gb01444</name>
</gene>
<dbReference type="SMART" id="SM00332">
    <property type="entry name" value="PP2Cc"/>
    <property type="match status" value="1"/>
</dbReference>
<dbReference type="CDD" id="cd00143">
    <property type="entry name" value="PP2Cc"/>
    <property type="match status" value="1"/>
</dbReference>
<evidence type="ECO:0000256" key="3">
    <source>
        <dbReference type="ARBA" id="ARBA00006702"/>
    </source>
</evidence>
<dbReference type="Pfam" id="PF00481">
    <property type="entry name" value="PP2C"/>
    <property type="match status" value="1"/>
</dbReference>
<dbReference type="InterPro" id="IPR015655">
    <property type="entry name" value="PP2C"/>
</dbReference>
<keyword evidence="15" id="KW-1185">Reference proteome</keyword>
<keyword evidence="7" id="KW-0460">Magnesium</keyword>
<keyword evidence="8 12" id="KW-0904">Protein phosphatase</keyword>
<evidence type="ECO:0000313" key="15">
    <source>
        <dbReference type="Proteomes" id="UP001054889"/>
    </source>
</evidence>
<dbReference type="InterPro" id="IPR000222">
    <property type="entry name" value="PP2C_BS"/>
</dbReference>
<protein>
    <recommendedName>
        <fullName evidence="4">protein-serine/threonine phosphatase</fullName>
        <ecNumber evidence="4">3.1.3.16</ecNumber>
    </recommendedName>
</protein>
<comment type="cofactor">
    <cofactor evidence="2">
        <name>Mg(2+)</name>
        <dbReference type="ChEBI" id="CHEBI:18420"/>
    </cofactor>
</comment>
<evidence type="ECO:0000256" key="10">
    <source>
        <dbReference type="ARBA" id="ARBA00047761"/>
    </source>
</evidence>
<organism evidence="14 15">
    <name type="scientific">Eleusine coracana subsp. coracana</name>
    <dbReference type="NCBI Taxonomy" id="191504"/>
    <lineage>
        <taxon>Eukaryota</taxon>
        <taxon>Viridiplantae</taxon>
        <taxon>Streptophyta</taxon>
        <taxon>Embryophyta</taxon>
        <taxon>Tracheophyta</taxon>
        <taxon>Spermatophyta</taxon>
        <taxon>Magnoliopsida</taxon>
        <taxon>Liliopsida</taxon>
        <taxon>Poales</taxon>
        <taxon>Poaceae</taxon>
        <taxon>PACMAD clade</taxon>
        <taxon>Chloridoideae</taxon>
        <taxon>Cynodonteae</taxon>
        <taxon>Eleusininae</taxon>
        <taxon>Eleusine</taxon>
    </lineage>
</organism>
<dbReference type="Gene3D" id="3.60.40.10">
    <property type="entry name" value="PPM-type phosphatase domain"/>
    <property type="match status" value="1"/>
</dbReference>